<proteinExistence type="predicted"/>
<protein>
    <recommendedName>
        <fullName evidence="4">Phlebovirus glycoprotein G2 fusion domain-containing protein</fullName>
    </recommendedName>
</protein>
<accession>A0ABR1DY29</accession>
<dbReference type="Proteomes" id="UP001303046">
    <property type="component" value="Unassembled WGS sequence"/>
</dbReference>
<gene>
    <name evidence="2" type="primary">Necator_chrV.g18735</name>
    <name evidence="2" type="ORF">RB195_013944</name>
</gene>
<evidence type="ECO:0008006" key="4">
    <source>
        <dbReference type="Google" id="ProtNLM"/>
    </source>
</evidence>
<organism evidence="2 3">
    <name type="scientific">Necator americanus</name>
    <name type="common">Human hookworm</name>
    <dbReference type="NCBI Taxonomy" id="51031"/>
    <lineage>
        <taxon>Eukaryota</taxon>
        <taxon>Metazoa</taxon>
        <taxon>Ecdysozoa</taxon>
        <taxon>Nematoda</taxon>
        <taxon>Chromadorea</taxon>
        <taxon>Rhabditida</taxon>
        <taxon>Rhabditina</taxon>
        <taxon>Rhabditomorpha</taxon>
        <taxon>Strongyloidea</taxon>
        <taxon>Ancylostomatidae</taxon>
        <taxon>Bunostominae</taxon>
        <taxon>Necator</taxon>
    </lineage>
</organism>
<evidence type="ECO:0000313" key="2">
    <source>
        <dbReference type="EMBL" id="KAK6755275.1"/>
    </source>
</evidence>
<dbReference type="EMBL" id="JAVFWL010000005">
    <property type="protein sequence ID" value="KAK6755275.1"/>
    <property type="molecule type" value="Genomic_DNA"/>
</dbReference>
<keyword evidence="3" id="KW-1185">Reference proteome</keyword>
<reference evidence="2 3" key="1">
    <citation type="submission" date="2023-08" db="EMBL/GenBank/DDBJ databases">
        <title>A Necator americanus chromosomal reference genome.</title>
        <authorList>
            <person name="Ilik V."/>
            <person name="Petrzelkova K.J."/>
            <person name="Pardy F."/>
            <person name="Fuh T."/>
            <person name="Niatou-Singa F.S."/>
            <person name="Gouil Q."/>
            <person name="Baker L."/>
            <person name="Ritchie M.E."/>
            <person name="Jex A.R."/>
            <person name="Gazzola D."/>
            <person name="Li H."/>
            <person name="Toshio Fujiwara R."/>
            <person name="Zhan B."/>
            <person name="Aroian R.V."/>
            <person name="Pafco B."/>
            <person name="Schwarz E.M."/>
        </authorList>
    </citation>
    <scope>NUCLEOTIDE SEQUENCE [LARGE SCALE GENOMIC DNA]</scope>
    <source>
        <strain evidence="2 3">Aroian</strain>
        <tissue evidence="2">Whole animal</tissue>
    </source>
</reference>
<evidence type="ECO:0000256" key="1">
    <source>
        <dbReference type="SAM" id="MobiDB-lite"/>
    </source>
</evidence>
<name>A0ABR1DY29_NECAM</name>
<evidence type="ECO:0000313" key="3">
    <source>
        <dbReference type="Proteomes" id="UP001303046"/>
    </source>
</evidence>
<feature type="region of interest" description="Disordered" evidence="1">
    <location>
        <begin position="55"/>
        <end position="99"/>
    </location>
</feature>
<comment type="caution">
    <text evidence="2">The sequence shown here is derived from an EMBL/GenBank/DDBJ whole genome shotgun (WGS) entry which is preliminary data.</text>
</comment>
<sequence length="189" mass="22029">MTNHHYRTTHLYLKYIHSTRSYYNSNHVNGNYEISIITHVGEHFHFIHVPCPSAMRHRDHDQPSILPPSTSRVTIRPDAPITKRYHPTSSASSSRSRRRPLQEQSNCFLCDDDHYIYDCQRYTSLDERCMRIARQAAASDDYTNIHQANVAERDHAESVLPIGTIRPSVPRTSRTTYTILSFYIPLHHL</sequence>